<accession>A0A2K5PZM4</accession>
<keyword evidence="1" id="KW-1133">Transmembrane helix</keyword>
<name>A0A2K5PZM4_CEBIM</name>
<proteinExistence type="predicted"/>
<dbReference type="GeneTree" id="ENSGT00840000129915"/>
<evidence type="ECO:0000256" key="1">
    <source>
        <dbReference type="SAM" id="Phobius"/>
    </source>
</evidence>
<evidence type="ECO:0000313" key="4">
    <source>
        <dbReference type="VGNC" id="VGNC:82848"/>
    </source>
</evidence>
<feature type="transmembrane region" description="Helical" evidence="1">
    <location>
        <begin position="15"/>
        <end position="35"/>
    </location>
</feature>
<keyword evidence="3" id="KW-1185">Reference proteome</keyword>
<keyword evidence="1" id="KW-0812">Transmembrane</keyword>
<dbReference type="Ensembl" id="ENSCCAT00000026439.1">
    <property type="protein sequence ID" value="ENSCCAP00000009057.1"/>
    <property type="gene ID" value="ENSCCAG00000022272.1"/>
</dbReference>
<sequence>KSVVIQLWKIYEYNWIGVLPLCLCCFFFFFFWPLCKDLKDAIEVL</sequence>
<dbReference type="VGNC" id="VGNC:82848">
    <property type="gene designation" value="CYP19A1"/>
</dbReference>
<evidence type="ECO:0000313" key="2">
    <source>
        <dbReference type="Ensembl" id="ENSCCAP00000009057.1"/>
    </source>
</evidence>
<dbReference type="AlphaFoldDB" id="A0A2K5PZM4"/>
<organism evidence="2 3">
    <name type="scientific">Cebus imitator</name>
    <name type="common">Panamanian white-faced capuchin</name>
    <name type="synonym">Cebus capucinus imitator</name>
    <dbReference type="NCBI Taxonomy" id="2715852"/>
    <lineage>
        <taxon>Eukaryota</taxon>
        <taxon>Metazoa</taxon>
        <taxon>Chordata</taxon>
        <taxon>Craniata</taxon>
        <taxon>Vertebrata</taxon>
        <taxon>Euteleostomi</taxon>
        <taxon>Mammalia</taxon>
        <taxon>Eutheria</taxon>
        <taxon>Euarchontoglires</taxon>
        <taxon>Primates</taxon>
        <taxon>Haplorrhini</taxon>
        <taxon>Platyrrhini</taxon>
        <taxon>Cebidae</taxon>
        <taxon>Cebinae</taxon>
        <taxon>Cebus</taxon>
    </lineage>
</organism>
<protein>
    <submittedName>
        <fullName evidence="2">Cytochrome P450 family 19 subfamily A member 1</fullName>
    </submittedName>
</protein>
<keyword evidence="1" id="KW-0472">Membrane</keyword>
<evidence type="ECO:0000313" key="3">
    <source>
        <dbReference type="Proteomes" id="UP000233040"/>
    </source>
</evidence>
<dbReference type="Proteomes" id="UP000233040">
    <property type="component" value="Unassembled WGS sequence"/>
</dbReference>
<reference evidence="2" key="2">
    <citation type="submission" date="2025-09" db="UniProtKB">
        <authorList>
            <consortium name="Ensembl"/>
        </authorList>
    </citation>
    <scope>IDENTIFICATION</scope>
</reference>
<reference evidence="2" key="1">
    <citation type="submission" date="2025-08" db="UniProtKB">
        <authorList>
            <consortium name="Ensembl"/>
        </authorList>
    </citation>
    <scope>IDENTIFICATION</scope>
</reference>
<gene>
    <name evidence="4" type="primary">CYP19A1</name>
</gene>